<sequence>MTIAYIVKTGDKPQVVGKTVCDYNFYQGEHPEDKYSWIIELGRNVKEEGDYWEIKGKYEPLKDLTLIALVYQAGETVVLSEIDDDLSINFLEPLLRKYGFDCLKWIIVPSKR</sequence>
<dbReference type="AlphaFoldDB" id="B2YI63"/>
<protein>
    <submittedName>
        <fullName evidence="1">Uncharacterized protein</fullName>
    </submittedName>
</protein>
<reference evidence="1" key="1">
    <citation type="journal article" date="2009" name="ISME J.">
        <title>An uncultivated crenarchaeota contains functional bacteriochlorophyll a synthase.</title>
        <authorList>
            <person name="Meng J."/>
            <person name="Wang F."/>
            <person name="Wang F."/>
            <person name="Zheng Y."/>
            <person name="Peng X."/>
            <person name="Zhou H."/>
            <person name="Xiao X."/>
        </authorList>
    </citation>
    <scope>NUCLEOTIDE SEQUENCE</scope>
</reference>
<evidence type="ECO:0000313" key="1">
    <source>
        <dbReference type="EMBL" id="ACD50067.1"/>
    </source>
</evidence>
<proteinExistence type="predicted"/>
<name>B2YI63_9CREN</name>
<organism evidence="1">
    <name type="scientific">uncultured crenarchaeote MCG</name>
    <dbReference type="NCBI Taxonomy" id="529375"/>
    <lineage>
        <taxon>Archaea</taxon>
        <taxon>Thermoproteota</taxon>
        <taxon>environmental samples</taxon>
    </lineage>
</organism>
<dbReference type="EMBL" id="EU559699">
    <property type="protein sequence ID" value="ACD50067.1"/>
    <property type="molecule type" value="Genomic_DNA"/>
</dbReference>
<accession>B2YI63</accession>